<dbReference type="InterPro" id="IPR038606">
    <property type="entry name" value="To_sf"/>
</dbReference>
<dbReference type="AlphaFoldDB" id="A0A8K1VRU8"/>
<comment type="similarity">
    <text evidence="3">Belongs to the TO family.</text>
</comment>
<keyword evidence="2" id="KW-0090">Biological rhythms</keyword>
<accession>A0A8K1VRU8</accession>
<sequence>MYKCMKIIVLCLALSSADALKLPDYVHRCSVKDPEFDACVLKSAKETVPHMIDGLKQYHIPVLDPLYVTEVRTVDGDLDMGAQNVTAEGIRNIIIKSVRFDLKKKEITVETVVPEAHFTGNYEVKGKLMSLPIVGKGPLDAKFYDLYVKYVTNYELKKLDDGEVHLMPYNYTGEFEPRRVTAKLGNLFNGNKVLGDNMNTFINENWREVLKVVGKPTYDALGLIIHTMITEASKTVPYKNVFLDVE</sequence>
<dbReference type="SMART" id="SM00700">
    <property type="entry name" value="JHBP"/>
    <property type="match status" value="1"/>
</dbReference>
<dbReference type="InterPro" id="IPR010562">
    <property type="entry name" value="Haemolymph_juvenile_hormone-bd"/>
</dbReference>
<evidence type="ECO:0000256" key="2">
    <source>
        <dbReference type="ARBA" id="ARBA00023108"/>
    </source>
</evidence>
<dbReference type="PANTHER" id="PTHR11008">
    <property type="entry name" value="PROTEIN TAKEOUT-LIKE PROTEIN"/>
    <property type="match status" value="1"/>
</dbReference>
<evidence type="ECO:0000313" key="5">
    <source>
        <dbReference type="EMBL" id="UES72773.1"/>
    </source>
</evidence>
<evidence type="ECO:0000256" key="1">
    <source>
        <dbReference type="ARBA" id="ARBA00022729"/>
    </source>
</evidence>
<reference evidence="5" key="1">
    <citation type="submission" date="2020-08" db="EMBL/GenBank/DDBJ databases">
        <authorList>
            <person name="Wu Z."/>
        </authorList>
    </citation>
    <scope>NUCLEOTIDE SEQUENCE</scope>
</reference>
<dbReference type="Pfam" id="PF06585">
    <property type="entry name" value="JHBP"/>
    <property type="match status" value="1"/>
</dbReference>
<dbReference type="EMBL" id="MT861054">
    <property type="protein sequence ID" value="UES72773.1"/>
    <property type="molecule type" value="mRNA"/>
</dbReference>
<proteinExistence type="evidence at transcript level"/>
<dbReference type="GO" id="GO:0005615">
    <property type="term" value="C:extracellular space"/>
    <property type="evidence" value="ECO:0007669"/>
    <property type="project" value="TreeGrafter"/>
</dbReference>
<name>A0A8K1VRU8_9NEOP</name>
<gene>
    <name evidence="5" type="primary">ssp1</name>
</gene>
<protein>
    <submittedName>
        <fullName evidence="5">Ssp1 protein</fullName>
    </submittedName>
</protein>
<dbReference type="GO" id="GO:0007623">
    <property type="term" value="P:circadian rhythm"/>
    <property type="evidence" value="ECO:0007669"/>
    <property type="project" value="UniProtKB-ARBA"/>
</dbReference>
<dbReference type="FunFam" id="3.15.10.30:FF:000001">
    <property type="entry name" value="Takeout-like protein 1"/>
    <property type="match status" value="1"/>
</dbReference>
<feature type="chain" id="PRO_5035447887" evidence="4">
    <location>
        <begin position="20"/>
        <end position="246"/>
    </location>
</feature>
<evidence type="ECO:0000256" key="3">
    <source>
        <dbReference type="ARBA" id="ARBA00060902"/>
    </source>
</evidence>
<organism evidence="5">
    <name type="scientific">Reticulitermes aculabialis</name>
    <dbReference type="NCBI Taxonomy" id="141915"/>
    <lineage>
        <taxon>Eukaryota</taxon>
        <taxon>Metazoa</taxon>
        <taxon>Ecdysozoa</taxon>
        <taxon>Arthropoda</taxon>
        <taxon>Hexapoda</taxon>
        <taxon>Insecta</taxon>
        <taxon>Pterygota</taxon>
        <taxon>Neoptera</taxon>
        <taxon>Polyneoptera</taxon>
        <taxon>Dictyoptera</taxon>
        <taxon>Blattodea</taxon>
        <taxon>Blattoidea</taxon>
        <taxon>Termitoidae</taxon>
        <taxon>Rhinotermitidae</taxon>
        <taxon>Reticulitermes</taxon>
        <taxon>Planifrontotermes</taxon>
    </lineage>
</organism>
<feature type="signal peptide" evidence="4">
    <location>
        <begin position="1"/>
        <end position="19"/>
    </location>
</feature>
<evidence type="ECO:0000256" key="4">
    <source>
        <dbReference type="SAM" id="SignalP"/>
    </source>
</evidence>
<dbReference type="PANTHER" id="PTHR11008:SF32">
    <property type="entry name" value="CIRCADIAN CLOCK-CONTROLLED PROTEIN DAYWAKE-RELATED"/>
    <property type="match status" value="1"/>
</dbReference>
<keyword evidence="1 4" id="KW-0732">Signal</keyword>
<dbReference type="Gene3D" id="3.15.10.30">
    <property type="entry name" value="Haemolymph juvenile hormone binding protein"/>
    <property type="match status" value="1"/>
</dbReference>